<accession>A0ABZ0YCR5</accession>
<dbReference type="Pfam" id="PF18928">
    <property type="entry name" value="DUF5677"/>
    <property type="match status" value="1"/>
</dbReference>
<dbReference type="RefSeq" id="WP_246926109.1">
    <property type="nucleotide sequence ID" value="NZ_CP140151.1"/>
</dbReference>
<dbReference type="Proteomes" id="UP001321908">
    <property type="component" value="Chromosome"/>
</dbReference>
<reference evidence="1 2" key="1">
    <citation type="submission" date="2023-11" db="EMBL/GenBank/DDBJ databases">
        <title>MicrobeMod: A computational toolkit for identifying prokaryotic methylation and restriction-modification with nanopore sequencing.</title>
        <authorList>
            <person name="Crits-Christoph A."/>
            <person name="Kang S.C."/>
            <person name="Lee H."/>
            <person name="Ostrov N."/>
        </authorList>
    </citation>
    <scope>NUCLEOTIDE SEQUENCE [LARGE SCALE GENOMIC DNA]</scope>
    <source>
        <strain evidence="1 2">ATCC 43984</strain>
    </source>
</reference>
<gene>
    <name evidence="1" type="ORF">SR908_02230</name>
</gene>
<organism evidence="1 2">
    <name type="scientific">Chromohalobacter canadensis</name>
    <dbReference type="NCBI Taxonomy" id="141389"/>
    <lineage>
        <taxon>Bacteria</taxon>
        <taxon>Pseudomonadati</taxon>
        <taxon>Pseudomonadota</taxon>
        <taxon>Gammaproteobacteria</taxon>
        <taxon>Oceanospirillales</taxon>
        <taxon>Halomonadaceae</taxon>
        <taxon>Chromohalobacter</taxon>
    </lineage>
</organism>
<proteinExistence type="predicted"/>
<keyword evidence="2" id="KW-1185">Reference proteome</keyword>
<evidence type="ECO:0000313" key="2">
    <source>
        <dbReference type="Proteomes" id="UP001321908"/>
    </source>
</evidence>
<name>A0ABZ0YCR5_9GAMM</name>
<protein>
    <submittedName>
        <fullName evidence="1">DUF5677 domain-containing protein</fullName>
    </submittedName>
</protein>
<dbReference type="InterPro" id="IPR043733">
    <property type="entry name" value="DUF5677"/>
</dbReference>
<evidence type="ECO:0000313" key="1">
    <source>
        <dbReference type="EMBL" id="WQH09498.1"/>
    </source>
</evidence>
<dbReference type="EMBL" id="CP140151">
    <property type="protein sequence ID" value="WQH09498.1"/>
    <property type="molecule type" value="Genomic_DNA"/>
</dbReference>
<sequence>MKANLFVNWRTYKKIRAQAIDGMRFNDRRGQLICGLFVRVDVLSQDIIRILKADASAGCAPLLRCAFESYIDLKCLKEDEEYIYEFEALHVDSEIKYYKFYDEDNKYFPQIGANEAKKKVAALKDKKEELLAGRKKVMSIKDRFEKAGELGAYFTIYHTLSNFTHPSITALSSQVEGSNYVLNKKPHDSAYNFLFSSAINVACAALVETLEAMEHNRHFEKELLNNVERVNKKCPKGDKVSADELGG</sequence>